<evidence type="ECO:0000313" key="2">
    <source>
        <dbReference type="EMBL" id="VAV90951.1"/>
    </source>
</evidence>
<organism evidence="2">
    <name type="scientific">hydrothermal vent metagenome</name>
    <dbReference type="NCBI Taxonomy" id="652676"/>
    <lineage>
        <taxon>unclassified sequences</taxon>
        <taxon>metagenomes</taxon>
        <taxon>ecological metagenomes</taxon>
    </lineage>
</organism>
<accession>A0A3B0RGE9</accession>
<reference evidence="2" key="1">
    <citation type="submission" date="2018-06" db="EMBL/GenBank/DDBJ databases">
        <authorList>
            <person name="Zhirakovskaya E."/>
        </authorList>
    </citation>
    <scope>NUCLEOTIDE SEQUENCE</scope>
</reference>
<evidence type="ECO:0000256" key="1">
    <source>
        <dbReference type="SAM" id="MobiDB-lite"/>
    </source>
</evidence>
<sequence length="342" mass="37042">MKRISLKKTSFFTAAFMLLSPAMGIADIGDVYVNGTNPTTIKVRSNGQAYTQIEPFGNLTIQARLNFDTGVVGTVKSWWAEPVMANGYGIATPVQGLGAYRQSKSYPAFSRPAFIGKNLVFSISSSNIRSGAVSMCNFQAGVLQGQGLSNEQIFGQDRYVKFDVWMVSSVDSTGAGSNYIQWQYRPAQALRVQCSKWQGTQIPTVGNDLMAPLQVNKATMQLKEIVTLGGTCKVATQTMIVTTQANAAIKYRFVHSGGKKSKVFTVKTKANKIAIVSRKWDVPNKPGIEQGWMQIVGVSPGFKSNKAQYSMRCKAKGPGGFAPNPKKPKVRIPLGGSGTLNN</sequence>
<gene>
    <name evidence="2" type="ORF">MNBD_ALPHA07-841</name>
</gene>
<feature type="region of interest" description="Disordered" evidence="1">
    <location>
        <begin position="317"/>
        <end position="342"/>
    </location>
</feature>
<dbReference type="EMBL" id="UOEG01000067">
    <property type="protein sequence ID" value="VAV90951.1"/>
    <property type="molecule type" value="Genomic_DNA"/>
</dbReference>
<dbReference type="AlphaFoldDB" id="A0A3B0RGE9"/>
<proteinExistence type="predicted"/>
<name>A0A3B0RGE9_9ZZZZ</name>
<protein>
    <submittedName>
        <fullName evidence="2">Uncharacterized protein</fullName>
    </submittedName>
</protein>